<name>A0A1H2SSD6_9FLAO</name>
<reference evidence="3" key="1">
    <citation type="submission" date="2016-10" db="EMBL/GenBank/DDBJ databases">
        <authorList>
            <person name="Varghese N."/>
            <person name="Submissions S."/>
        </authorList>
    </citation>
    <scope>NUCLEOTIDE SEQUENCE [LARGE SCALE GENOMIC DNA]</scope>
    <source>
        <strain evidence="3">DSM 15718</strain>
    </source>
</reference>
<organism evidence="2 3">
    <name type="scientific">Flavobacterium degerlachei</name>
    <dbReference type="NCBI Taxonomy" id="229203"/>
    <lineage>
        <taxon>Bacteria</taxon>
        <taxon>Pseudomonadati</taxon>
        <taxon>Bacteroidota</taxon>
        <taxon>Flavobacteriia</taxon>
        <taxon>Flavobacteriales</taxon>
        <taxon>Flavobacteriaceae</taxon>
        <taxon>Flavobacterium</taxon>
    </lineage>
</organism>
<sequence>MKATTQVLIELWQEARTRFTNKLQQITENDLTKKLAPCPYNLGFLIRHIGDMELLFAKNELGSTDIKAIVKTDIAQKDTRDWTNLADLKDYSDYAFKSLLSILEKQTDADWESTITIKEAGTKTKAEAFGRIISHTAYHAGQISIIHKYGNI</sequence>
<accession>A0A1H2SSD6</accession>
<dbReference type="OrthoDB" id="824606at2"/>
<dbReference type="STRING" id="229203.SAMN05444338_102157"/>
<dbReference type="Proteomes" id="UP000198569">
    <property type="component" value="Unassembled WGS sequence"/>
</dbReference>
<protein>
    <submittedName>
        <fullName evidence="2">DinB superfamily protein</fullName>
    </submittedName>
</protein>
<keyword evidence="3" id="KW-1185">Reference proteome</keyword>
<dbReference type="Pfam" id="PF12867">
    <property type="entry name" value="DinB_2"/>
    <property type="match status" value="1"/>
</dbReference>
<dbReference type="RefSeq" id="WP_091429460.1">
    <property type="nucleotide sequence ID" value="NZ_FNMV01000002.1"/>
</dbReference>
<dbReference type="InterPro" id="IPR034660">
    <property type="entry name" value="DinB/YfiT-like"/>
</dbReference>
<gene>
    <name evidence="2" type="ORF">SAMN05444338_102157</name>
</gene>
<feature type="domain" description="DinB-like" evidence="1">
    <location>
        <begin position="12"/>
        <end position="143"/>
    </location>
</feature>
<dbReference type="SUPFAM" id="SSF109854">
    <property type="entry name" value="DinB/YfiT-like putative metalloenzymes"/>
    <property type="match status" value="1"/>
</dbReference>
<dbReference type="InterPro" id="IPR024775">
    <property type="entry name" value="DinB-like"/>
</dbReference>
<evidence type="ECO:0000259" key="1">
    <source>
        <dbReference type="Pfam" id="PF12867"/>
    </source>
</evidence>
<dbReference type="EMBL" id="FNMV01000002">
    <property type="protein sequence ID" value="SDW34498.1"/>
    <property type="molecule type" value="Genomic_DNA"/>
</dbReference>
<evidence type="ECO:0000313" key="2">
    <source>
        <dbReference type="EMBL" id="SDW34498.1"/>
    </source>
</evidence>
<evidence type="ECO:0000313" key="3">
    <source>
        <dbReference type="Proteomes" id="UP000198569"/>
    </source>
</evidence>
<dbReference type="AlphaFoldDB" id="A0A1H2SSD6"/>
<dbReference type="Gene3D" id="1.20.120.450">
    <property type="entry name" value="dinb family like domain"/>
    <property type="match status" value="1"/>
</dbReference>
<proteinExistence type="predicted"/>